<dbReference type="CDD" id="cd00449">
    <property type="entry name" value="PLPDE_IV"/>
    <property type="match status" value="1"/>
</dbReference>
<evidence type="ECO:0000256" key="4">
    <source>
        <dbReference type="ARBA" id="ARBA00005072"/>
    </source>
</evidence>
<proteinExistence type="inferred from homology"/>
<dbReference type="SUPFAM" id="SSF56752">
    <property type="entry name" value="D-aminoacid aminotransferase-like PLP-dependent enzymes"/>
    <property type="match status" value="1"/>
</dbReference>
<keyword evidence="7" id="KW-0663">Pyridoxal phosphate</keyword>
<comment type="pathway">
    <text evidence="2">Amino-acid biosynthesis; L-isoleucine biosynthesis; L-isoleucine from 2-oxobutanoate: step 4/4.</text>
</comment>
<evidence type="ECO:0000313" key="11">
    <source>
        <dbReference type="EMBL" id="KYG78393.1"/>
    </source>
</evidence>
<dbReference type="EMBL" id="LRPC01000001">
    <property type="protein sequence ID" value="KYG78393.1"/>
    <property type="molecule type" value="Genomic_DNA"/>
</dbReference>
<comment type="catalytic activity">
    <reaction evidence="8">
        <text>L-valine + 2-oxoglutarate = 3-methyl-2-oxobutanoate + L-glutamate</text>
        <dbReference type="Rhea" id="RHEA:24813"/>
        <dbReference type="ChEBI" id="CHEBI:11851"/>
        <dbReference type="ChEBI" id="CHEBI:16810"/>
        <dbReference type="ChEBI" id="CHEBI:29985"/>
        <dbReference type="ChEBI" id="CHEBI:57762"/>
        <dbReference type="EC" id="2.6.1.42"/>
    </reaction>
</comment>
<dbReference type="InterPro" id="IPR036038">
    <property type="entry name" value="Aminotransferase-like"/>
</dbReference>
<comment type="cofactor">
    <cofactor evidence="1">
        <name>pyridoxal 5'-phosphate</name>
        <dbReference type="ChEBI" id="CHEBI:597326"/>
    </cofactor>
</comment>
<sequence>MNPVHYFKGEFVEKERIHISVDNVGFLRGYGVFEFFKAHGKQSLFMEDHLDRLFRSARGMNMTVPLSKQEIAGLVNELLRRNGFAYSSVKILLTGGDSVDGFTPGEPEIIILNNTFTDASDNLYQDGASLMLYKYQRDFPAIKSLYYATTVALQSEWKSKGHIDVLYHNGEEISEVSRSNVFVFKNGVLKTNEDGVLGGITRMHALRAARSNFEVEIGAVSLSELLEADEVFITSTTKKVLPIIRLDEQLIGDGKPGVQTKKMIEIFDQYIEDYLKA</sequence>
<reference evidence="11 12" key="1">
    <citation type="submission" date="2016-01" db="EMBL/GenBank/DDBJ databases">
        <title>Genome sequencing of Roseivirga spongicola UST030701-084.</title>
        <authorList>
            <person name="Selvaratnam C."/>
            <person name="Thevarajoo S."/>
            <person name="Goh K.M."/>
            <person name="Ee R."/>
            <person name="Chan K.-G."/>
            <person name="Chong C.S."/>
        </authorList>
    </citation>
    <scope>NUCLEOTIDE SEQUENCE [LARGE SCALE GENOMIC DNA]</scope>
    <source>
        <strain evidence="11 12">UST030701-084</strain>
    </source>
</reference>
<evidence type="ECO:0000256" key="6">
    <source>
        <dbReference type="ARBA" id="ARBA00013053"/>
    </source>
</evidence>
<dbReference type="Gene3D" id="3.20.10.10">
    <property type="entry name" value="D-amino Acid Aminotransferase, subunit A, domain 2"/>
    <property type="match status" value="1"/>
</dbReference>
<dbReference type="InterPro" id="IPR043132">
    <property type="entry name" value="BCAT-like_C"/>
</dbReference>
<dbReference type="AlphaFoldDB" id="A0A150XI92"/>
<dbReference type="PANTHER" id="PTHR42743:SF11">
    <property type="entry name" value="AMINODEOXYCHORISMATE LYASE"/>
    <property type="match status" value="1"/>
</dbReference>
<evidence type="ECO:0000256" key="7">
    <source>
        <dbReference type="ARBA" id="ARBA00022898"/>
    </source>
</evidence>
<keyword evidence="12" id="KW-1185">Reference proteome</keyword>
<dbReference type="InterPro" id="IPR043131">
    <property type="entry name" value="BCAT-like_N"/>
</dbReference>
<gene>
    <name evidence="11" type="ORF">AWW68_06400</name>
</gene>
<dbReference type="Gene3D" id="3.30.470.10">
    <property type="match status" value="1"/>
</dbReference>
<dbReference type="FunFam" id="3.20.10.10:FF:000002">
    <property type="entry name" value="D-alanine aminotransferase"/>
    <property type="match status" value="1"/>
</dbReference>
<dbReference type="InterPro" id="IPR050571">
    <property type="entry name" value="Class-IV_PLP-Dep_Aminotrnsfr"/>
</dbReference>
<evidence type="ECO:0000256" key="1">
    <source>
        <dbReference type="ARBA" id="ARBA00001933"/>
    </source>
</evidence>
<evidence type="ECO:0000313" key="12">
    <source>
        <dbReference type="Proteomes" id="UP000075606"/>
    </source>
</evidence>
<accession>A0A150XI92</accession>
<protein>
    <recommendedName>
        <fullName evidence="6">branched-chain-amino-acid transaminase</fullName>
        <ecNumber evidence="6">2.6.1.42</ecNumber>
    </recommendedName>
</protein>
<comment type="pathway">
    <text evidence="3">Amino-acid biosynthesis; L-valine biosynthesis; L-valine from pyruvate: step 4/4.</text>
</comment>
<comment type="similarity">
    <text evidence="5">Belongs to the class-IV pyridoxal-phosphate-dependent aminotransferase family.</text>
</comment>
<dbReference type="GO" id="GO:0008652">
    <property type="term" value="P:amino acid biosynthetic process"/>
    <property type="evidence" value="ECO:0007669"/>
    <property type="project" value="UniProtKB-ARBA"/>
</dbReference>
<dbReference type="GO" id="GO:0046394">
    <property type="term" value="P:carboxylic acid biosynthetic process"/>
    <property type="evidence" value="ECO:0007669"/>
    <property type="project" value="UniProtKB-ARBA"/>
</dbReference>
<dbReference type="GO" id="GO:0004084">
    <property type="term" value="F:branched-chain-amino-acid transaminase activity"/>
    <property type="evidence" value="ECO:0007669"/>
    <property type="project" value="UniProtKB-EC"/>
</dbReference>
<evidence type="ECO:0000256" key="10">
    <source>
        <dbReference type="ARBA" id="ARBA00049229"/>
    </source>
</evidence>
<evidence type="ECO:0000256" key="9">
    <source>
        <dbReference type="ARBA" id="ARBA00048798"/>
    </source>
</evidence>
<dbReference type="Proteomes" id="UP000075606">
    <property type="component" value="Unassembled WGS sequence"/>
</dbReference>
<evidence type="ECO:0000256" key="3">
    <source>
        <dbReference type="ARBA" id="ARBA00004931"/>
    </source>
</evidence>
<evidence type="ECO:0000256" key="2">
    <source>
        <dbReference type="ARBA" id="ARBA00004824"/>
    </source>
</evidence>
<name>A0A150XI92_9BACT</name>
<comment type="catalytic activity">
    <reaction evidence="10">
        <text>L-leucine + 2-oxoglutarate = 4-methyl-2-oxopentanoate + L-glutamate</text>
        <dbReference type="Rhea" id="RHEA:18321"/>
        <dbReference type="ChEBI" id="CHEBI:16810"/>
        <dbReference type="ChEBI" id="CHEBI:17865"/>
        <dbReference type="ChEBI" id="CHEBI:29985"/>
        <dbReference type="ChEBI" id="CHEBI:57427"/>
        <dbReference type="EC" id="2.6.1.42"/>
    </reaction>
</comment>
<evidence type="ECO:0000256" key="5">
    <source>
        <dbReference type="ARBA" id="ARBA00009320"/>
    </source>
</evidence>
<dbReference type="OrthoDB" id="9805628at2"/>
<dbReference type="STRING" id="333140.AWW68_06400"/>
<dbReference type="EC" id="2.6.1.42" evidence="6"/>
<dbReference type="InterPro" id="IPR001544">
    <property type="entry name" value="Aminotrans_IV"/>
</dbReference>
<comment type="catalytic activity">
    <reaction evidence="9">
        <text>L-isoleucine + 2-oxoglutarate = (S)-3-methyl-2-oxopentanoate + L-glutamate</text>
        <dbReference type="Rhea" id="RHEA:24801"/>
        <dbReference type="ChEBI" id="CHEBI:16810"/>
        <dbReference type="ChEBI" id="CHEBI:29985"/>
        <dbReference type="ChEBI" id="CHEBI:35146"/>
        <dbReference type="ChEBI" id="CHEBI:58045"/>
        <dbReference type="EC" id="2.6.1.42"/>
    </reaction>
</comment>
<organism evidence="11 12">
    <name type="scientific">Roseivirga spongicola</name>
    <dbReference type="NCBI Taxonomy" id="333140"/>
    <lineage>
        <taxon>Bacteria</taxon>
        <taxon>Pseudomonadati</taxon>
        <taxon>Bacteroidota</taxon>
        <taxon>Cytophagia</taxon>
        <taxon>Cytophagales</taxon>
        <taxon>Roseivirgaceae</taxon>
        <taxon>Roseivirga</taxon>
    </lineage>
</organism>
<comment type="caution">
    <text evidence="11">The sequence shown here is derived from an EMBL/GenBank/DDBJ whole genome shotgun (WGS) entry which is preliminary data.</text>
</comment>
<dbReference type="Pfam" id="PF01063">
    <property type="entry name" value="Aminotran_4"/>
    <property type="match status" value="1"/>
</dbReference>
<dbReference type="PANTHER" id="PTHR42743">
    <property type="entry name" value="AMINO-ACID AMINOTRANSFERASE"/>
    <property type="match status" value="1"/>
</dbReference>
<evidence type="ECO:0000256" key="8">
    <source>
        <dbReference type="ARBA" id="ARBA00048212"/>
    </source>
</evidence>
<comment type="pathway">
    <text evidence="4">Amino-acid biosynthesis; L-leucine biosynthesis; L-leucine from 3-methyl-2-oxobutanoate: step 4/4.</text>
</comment>
<dbReference type="RefSeq" id="WP_068218071.1">
    <property type="nucleotide sequence ID" value="NZ_LRPC01000001.1"/>
</dbReference>